<feature type="transmembrane region" description="Helical" evidence="1">
    <location>
        <begin position="58"/>
        <end position="81"/>
    </location>
</feature>
<name>A0A1E5C1B6_9GAMM</name>
<evidence type="ECO:0000313" key="3">
    <source>
        <dbReference type="Proteomes" id="UP000095039"/>
    </source>
</evidence>
<evidence type="ECO:0008006" key="4">
    <source>
        <dbReference type="Google" id="ProtNLM"/>
    </source>
</evidence>
<keyword evidence="3" id="KW-1185">Reference proteome</keyword>
<sequence>MEEIQRELEPRERLLWSGRPKQGVVFRTGDIFLIPFSLLWCGFAIFWEVSVLLSGAPFFFLLFGGVFVIIGLNFVFGRFFWDSLQRSKTFYGISDDRVVIVSGVFQKSINSLSLRTLSNLSVKESTNGQGTIFLGQVSFTESMYGGMSFPGAPKGTPKLELVNDAKRVFKTLIDAQKSAQADT</sequence>
<dbReference type="EMBL" id="AJWN02000088">
    <property type="protein sequence ID" value="OEE59304.1"/>
    <property type="molecule type" value="Genomic_DNA"/>
</dbReference>
<keyword evidence="1" id="KW-0472">Membrane</keyword>
<dbReference type="RefSeq" id="WP_016958929.1">
    <property type="nucleotide sequence ID" value="NZ_AJWN02000088.1"/>
</dbReference>
<keyword evidence="1" id="KW-0812">Transmembrane</keyword>
<gene>
    <name evidence="2" type="ORF">A1OK_14315</name>
</gene>
<evidence type="ECO:0000313" key="2">
    <source>
        <dbReference type="EMBL" id="OEE59304.1"/>
    </source>
</evidence>
<protein>
    <recommendedName>
        <fullName evidence="4">DUF304 domain-containing protein</fullName>
    </recommendedName>
</protein>
<accession>A0A1E5C1B6</accession>
<dbReference type="Proteomes" id="UP000095039">
    <property type="component" value="Unassembled WGS sequence"/>
</dbReference>
<organism evidence="2 3">
    <name type="scientific">Enterovibrio norvegicus FF-454</name>
    <dbReference type="NCBI Taxonomy" id="1185651"/>
    <lineage>
        <taxon>Bacteria</taxon>
        <taxon>Pseudomonadati</taxon>
        <taxon>Pseudomonadota</taxon>
        <taxon>Gammaproteobacteria</taxon>
        <taxon>Vibrionales</taxon>
        <taxon>Vibrionaceae</taxon>
        <taxon>Enterovibrio</taxon>
    </lineage>
</organism>
<reference evidence="2 3" key="1">
    <citation type="journal article" date="2012" name="Science">
        <title>Ecological populations of bacteria act as socially cohesive units of antibiotic production and resistance.</title>
        <authorList>
            <person name="Cordero O.X."/>
            <person name="Wildschutte H."/>
            <person name="Kirkup B."/>
            <person name="Proehl S."/>
            <person name="Ngo L."/>
            <person name="Hussain F."/>
            <person name="Le Roux F."/>
            <person name="Mincer T."/>
            <person name="Polz M.F."/>
        </authorList>
    </citation>
    <scope>NUCLEOTIDE SEQUENCE [LARGE SCALE GENOMIC DNA]</scope>
    <source>
        <strain evidence="2 3">FF-454</strain>
    </source>
</reference>
<feature type="transmembrane region" description="Helical" evidence="1">
    <location>
        <begin position="24"/>
        <end position="46"/>
    </location>
</feature>
<evidence type="ECO:0000256" key="1">
    <source>
        <dbReference type="SAM" id="Phobius"/>
    </source>
</evidence>
<dbReference type="AlphaFoldDB" id="A0A1E5C1B6"/>
<proteinExistence type="predicted"/>
<keyword evidence="1" id="KW-1133">Transmembrane helix</keyword>
<comment type="caution">
    <text evidence="2">The sequence shown here is derived from an EMBL/GenBank/DDBJ whole genome shotgun (WGS) entry which is preliminary data.</text>
</comment>